<proteinExistence type="predicted"/>
<feature type="domain" description="Non-reducing end beta-L-arabinofuranosidase-like GH127 catalytic" evidence="1">
    <location>
        <begin position="7"/>
        <end position="172"/>
    </location>
</feature>
<evidence type="ECO:0000259" key="1">
    <source>
        <dbReference type="Pfam" id="PF07944"/>
    </source>
</evidence>
<protein>
    <submittedName>
        <fullName evidence="3">Uncharacterized protein</fullName>
    </submittedName>
</protein>
<dbReference type="OMA" id="KLGGWES"/>
<evidence type="ECO:0000313" key="4">
    <source>
        <dbReference type="Proteomes" id="UP000825935"/>
    </source>
</evidence>
<dbReference type="InterPro" id="IPR036195">
    <property type="entry name" value="AbfB_ABD_sf"/>
</dbReference>
<organism evidence="3 4">
    <name type="scientific">Ceratopteris richardii</name>
    <name type="common">Triangle waterfern</name>
    <dbReference type="NCBI Taxonomy" id="49495"/>
    <lineage>
        <taxon>Eukaryota</taxon>
        <taxon>Viridiplantae</taxon>
        <taxon>Streptophyta</taxon>
        <taxon>Embryophyta</taxon>
        <taxon>Tracheophyta</taxon>
        <taxon>Polypodiopsida</taxon>
        <taxon>Polypodiidae</taxon>
        <taxon>Polypodiales</taxon>
        <taxon>Pteridineae</taxon>
        <taxon>Pteridaceae</taxon>
        <taxon>Parkerioideae</taxon>
        <taxon>Ceratopteris</taxon>
    </lineage>
</organism>
<evidence type="ECO:0000313" key="3">
    <source>
        <dbReference type="EMBL" id="KAH7420881.1"/>
    </source>
</evidence>
<dbReference type="GO" id="GO:0046556">
    <property type="term" value="F:alpha-L-arabinofuranosidase activity"/>
    <property type="evidence" value="ECO:0007669"/>
    <property type="project" value="InterPro"/>
</dbReference>
<dbReference type="InterPro" id="IPR012878">
    <property type="entry name" value="Beta-AFase-like_GH127_cat"/>
</dbReference>
<reference evidence="3" key="1">
    <citation type="submission" date="2021-08" db="EMBL/GenBank/DDBJ databases">
        <title>WGS assembly of Ceratopteris richardii.</title>
        <authorList>
            <person name="Marchant D.B."/>
            <person name="Chen G."/>
            <person name="Jenkins J."/>
            <person name="Shu S."/>
            <person name="Leebens-Mack J."/>
            <person name="Grimwood J."/>
            <person name="Schmutz J."/>
            <person name="Soltis P."/>
            <person name="Soltis D."/>
            <person name="Chen Z.-H."/>
        </authorList>
    </citation>
    <scope>NUCLEOTIDE SEQUENCE</scope>
    <source>
        <strain evidence="3">Whitten #5841</strain>
        <tissue evidence="3">Leaf</tissue>
    </source>
</reference>
<dbReference type="Pfam" id="PF20736">
    <property type="entry name" value="Glyco_hydro127M"/>
    <property type="match status" value="1"/>
</dbReference>
<dbReference type="Gene3D" id="2.80.10.50">
    <property type="match status" value="1"/>
</dbReference>
<dbReference type="PANTHER" id="PTHR31151">
    <property type="entry name" value="PROLINE-TRNA LIGASE (DUF1680)"/>
    <property type="match status" value="1"/>
</dbReference>
<dbReference type="Pfam" id="PF07944">
    <property type="entry name" value="Beta-AFase-like_GH127_cat"/>
    <property type="match status" value="1"/>
</dbReference>
<dbReference type="PANTHER" id="PTHR31151:SF0">
    <property type="entry name" value="PROLINE-TRNA LIGASE (DUF1680)"/>
    <property type="match status" value="1"/>
</dbReference>
<dbReference type="EMBL" id="CM035418">
    <property type="protein sequence ID" value="KAH7420881.1"/>
    <property type="molecule type" value="Genomic_DNA"/>
</dbReference>
<accession>A0A8T2TCC0</accession>
<feature type="domain" description="Non-reducing end beta-L-arabinofuranosidase-like GH127 middle" evidence="2">
    <location>
        <begin position="186"/>
        <end position="292"/>
    </location>
</feature>
<comment type="caution">
    <text evidence="3">The sequence shown here is derived from an EMBL/GenBank/DDBJ whole genome shotgun (WGS) entry which is preliminary data.</text>
</comment>
<dbReference type="SUPFAM" id="SSF110221">
    <property type="entry name" value="AbfB domain"/>
    <property type="match status" value="1"/>
</dbReference>
<evidence type="ECO:0000259" key="2">
    <source>
        <dbReference type="Pfam" id="PF20736"/>
    </source>
</evidence>
<dbReference type="InterPro" id="IPR049046">
    <property type="entry name" value="Beta-AFase-like_GH127_middle"/>
</dbReference>
<dbReference type="GO" id="GO:0046373">
    <property type="term" value="P:L-arabinose metabolic process"/>
    <property type="evidence" value="ECO:0007669"/>
    <property type="project" value="InterPro"/>
</dbReference>
<name>A0A8T2TCC0_CERRI</name>
<dbReference type="AlphaFoldDB" id="A0A8T2TCC0"/>
<sequence>MNVLLLQADSLSGFHANTHIPVVIGSQMRFKITGEELYKDISSFLMDTINASHSYPTGGTSSGEFWTDPMHLGNTLSTTETEESCTTYNMLKVSLHLFRWTRQMKYADYYERALTNGVLSIQRGQDPGIMIYMLPMGKGNSKAISYHGWGTKFESFWCCYGTGIESFSKLGDSIYFEALDTETPSLYVTQFVSSSFTWHLAGLILHQHIEELSSSNGTLHASFEFTRTEDFEELYGGKNTLATLVIRIPFWVDSSNATASLNNHDLNATLVQGDFLHISRAWQIGDKLEFSLYVLLRTEKVKDDRQMYSSLNAIFYGPYLLAGLSNGDWDLKAVDLHSVSNWVTPINDTSQEKLLSLCQMSESGDAYFLTRKHSTFAMGAPPPEGSNEAAASTFKLVDPVAEGLVSESYLRLLIKELGRINEEPVKPCSTGTYTYHMMGDIVSIEMFDQPGTFLIIKDMAYAETIRVNARNQRKEGYGHLGCLFQIVPGLHLPNEHVSFESISKPGCFLYIDQDGSLRLRFGCLPAKGDELLQRAASFLMRRPLASYDSLSFVAKGANRDYLLFPLLSLKDETYTVFFNITA</sequence>
<dbReference type="OrthoDB" id="5358475at2759"/>
<keyword evidence="4" id="KW-1185">Reference proteome</keyword>
<gene>
    <name evidence="3" type="ORF">KP509_13G027900</name>
</gene>
<dbReference type="Proteomes" id="UP000825935">
    <property type="component" value="Chromosome 13"/>
</dbReference>